<keyword evidence="6" id="KW-0804">Transcription</keyword>
<dbReference type="InterPro" id="IPR027093">
    <property type="entry name" value="EAF_fam"/>
</dbReference>
<evidence type="ECO:0000256" key="1">
    <source>
        <dbReference type="ARBA" id="ARBA00004123"/>
    </source>
</evidence>
<evidence type="ECO:0000256" key="7">
    <source>
        <dbReference type="ARBA" id="ARBA00023242"/>
    </source>
</evidence>
<feature type="domain" description="Transcription elongation factor Eaf N-terminal" evidence="8">
    <location>
        <begin position="10"/>
        <end position="109"/>
    </location>
</feature>
<dbReference type="Proteomes" id="UP001489004">
    <property type="component" value="Unassembled WGS sequence"/>
</dbReference>
<dbReference type="PANTHER" id="PTHR15970:SF2">
    <property type="entry name" value="ELL-ASSOCIATED FACTOR EAF"/>
    <property type="match status" value="1"/>
</dbReference>
<dbReference type="InterPro" id="IPR019194">
    <property type="entry name" value="Tscrpt_elong_fac_Eaf_N"/>
</dbReference>
<dbReference type="GO" id="GO:0003711">
    <property type="term" value="F:transcription elongation factor activity"/>
    <property type="evidence" value="ECO:0007669"/>
    <property type="project" value="TreeGrafter"/>
</dbReference>
<reference evidence="9 10" key="1">
    <citation type="journal article" date="2024" name="Nat. Commun.">
        <title>Phylogenomics reveals the evolutionary origins of lichenization in chlorophyte algae.</title>
        <authorList>
            <person name="Puginier C."/>
            <person name="Libourel C."/>
            <person name="Otte J."/>
            <person name="Skaloud P."/>
            <person name="Haon M."/>
            <person name="Grisel S."/>
            <person name="Petersen M."/>
            <person name="Berrin J.G."/>
            <person name="Delaux P.M."/>
            <person name="Dal Grande F."/>
            <person name="Keller J."/>
        </authorList>
    </citation>
    <scope>NUCLEOTIDE SEQUENCE [LARGE SCALE GENOMIC DNA]</scope>
    <source>
        <strain evidence="9 10">SAG 2043</strain>
    </source>
</reference>
<evidence type="ECO:0000256" key="2">
    <source>
        <dbReference type="ARBA" id="ARBA00007798"/>
    </source>
</evidence>
<protein>
    <recommendedName>
        <fullName evidence="8">Transcription elongation factor Eaf N-terminal domain-containing protein</fullName>
    </recommendedName>
</protein>
<evidence type="ECO:0000256" key="3">
    <source>
        <dbReference type="ARBA" id="ARBA00022553"/>
    </source>
</evidence>
<comment type="caution">
    <text evidence="9">The sequence shown here is derived from an EMBL/GenBank/DDBJ whole genome shotgun (WGS) entry which is preliminary data.</text>
</comment>
<comment type="similarity">
    <text evidence="2">Belongs to the EAF family.</text>
</comment>
<dbReference type="GO" id="GO:0032783">
    <property type="term" value="C:super elongation complex"/>
    <property type="evidence" value="ECO:0007669"/>
    <property type="project" value="InterPro"/>
</dbReference>
<evidence type="ECO:0000313" key="9">
    <source>
        <dbReference type="EMBL" id="KAK9815606.1"/>
    </source>
</evidence>
<name>A0AAW1PPL0_9CHLO</name>
<evidence type="ECO:0000256" key="5">
    <source>
        <dbReference type="ARBA" id="ARBA00023159"/>
    </source>
</evidence>
<dbReference type="Pfam" id="PF09816">
    <property type="entry name" value="EAF"/>
    <property type="match status" value="1"/>
</dbReference>
<evidence type="ECO:0000313" key="10">
    <source>
        <dbReference type="Proteomes" id="UP001489004"/>
    </source>
</evidence>
<keyword evidence="4" id="KW-0805">Transcription regulation</keyword>
<evidence type="ECO:0000256" key="6">
    <source>
        <dbReference type="ARBA" id="ARBA00023163"/>
    </source>
</evidence>
<keyword evidence="5" id="KW-0010">Activator</keyword>
<comment type="subcellular location">
    <subcellularLocation>
        <location evidence="1">Nucleus</location>
    </subcellularLocation>
</comment>
<dbReference type="EMBL" id="JALJOR010000006">
    <property type="protein sequence ID" value="KAK9815606.1"/>
    <property type="molecule type" value="Genomic_DNA"/>
</dbReference>
<sequence length="194" mass="20652">MTAPETGVDYPVKLGSTILGKRSSSTFCTLRYDFKPASLGRSKAGQLQLNGQQNKVALQLPPSSTSQGPLQFQGRHESSRDGLDAVAVFDGTSWNLELVGTLVKNLRHLRDAVTSNDAGALATASQPQQEVVAHQQESAVLPEQLQSGQLAQEPVDGVAMSKGAMGLKLNLPVGTRISRPAAQLDTSVVQQFCR</sequence>
<dbReference type="GO" id="GO:0006368">
    <property type="term" value="P:transcription elongation by RNA polymerase II"/>
    <property type="evidence" value="ECO:0007669"/>
    <property type="project" value="InterPro"/>
</dbReference>
<accession>A0AAW1PPL0</accession>
<keyword evidence="7" id="KW-0539">Nucleus</keyword>
<organism evidence="9 10">
    <name type="scientific">[Myrmecia] bisecta</name>
    <dbReference type="NCBI Taxonomy" id="41462"/>
    <lineage>
        <taxon>Eukaryota</taxon>
        <taxon>Viridiplantae</taxon>
        <taxon>Chlorophyta</taxon>
        <taxon>core chlorophytes</taxon>
        <taxon>Trebouxiophyceae</taxon>
        <taxon>Trebouxiales</taxon>
        <taxon>Trebouxiaceae</taxon>
        <taxon>Myrmecia</taxon>
    </lineage>
</organism>
<evidence type="ECO:0000256" key="4">
    <source>
        <dbReference type="ARBA" id="ARBA00023015"/>
    </source>
</evidence>
<keyword evidence="3" id="KW-0597">Phosphoprotein</keyword>
<dbReference type="AlphaFoldDB" id="A0AAW1PPL0"/>
<dbReference type="PANTHER" id="PTHR15970">
    <property type="entry name" value="ELL-ASSOCIATED FACTOR EAF"/>
    <property type="match status" value="1"/>
</dbReference>
<gene>
    <name evidence="9" type="ORF">WJX72_006660</name>
</gene>
<keyword evidence="10" id="KW-1185">Reference proteome</keyword>
<evidence type="ECO:0000259" key="8">
    <source>
        <dbReference type="Pfam" id="PF09816"/>
    </source>
</evidence>
<proteinExistence type="inferred from homology"/>